<dbReference type="OrthoDB" id="9772630at2"/>
<protein>
    <submittedName>
        <fullName evidence="6">Spore germination protein</fullName>
    </submittedName>
</protein>
<sequence>MLGDLLKKAFSSNKKSNPFHEKSNKEEIQIKEQKIHSDLEYSMTIFKEIYSFPDNKDVKFRTFQIGGLKKQACLISISTITDIKLLDEYAIQPLLRNDNPSFSIENVLAVQALSTVEYNKDAIYEINKGNAVLFIEGYTKAYSITAANFQGRDVSNADNEIVLKGPKEAFTEKAASNISLIRKRIRDENLIVESAVISKRTKNELFIVYIKDLANEQLLDNIKKRVSSLNVDSVQNLALLEQHIEERKLSLFPSILYTERPDRASAFIEDGYIVLLMDNSPDSLVLPATFWSFFHISEDHYLRYIYGNFTRGLRMIAIFITLFSSSIYVGITNYHTEMIPPDLLLAISATREKVPFPAIIEVILMEFAFGLIREGGLRVPTPIGPTIGIVGALILGQAAVQANIVSPIVVIVVALAGVCSFLVSDISMNFAIRIIRFFFILSAGFFGFYGMTAVFTAGLFYIVSIKSFGVPYLSPMTPKYTSSKDTVFRRLLKNEIFRPGYVKPKDMKKT</sequence>
<evidence type="ECO:0000313" key="7">
    <source>
        <dbReference type="Proteomes" id="UP000293846"/>
    </source>
</evidence>
<feature type="transmembrane region" description="Helical" evidence="5">
    <location>
        <begin position="379"/>
        <end position="398"/>
    </location>
</feature>
<dbReference type="RefSeq" id="WP_131236971.1">
    <property type="nucleotide sequence ID" value="NZ_JARMQE010000028.1"/>
</dbReference>
<gene>
    <name evidence="6" type="ORF">E0Y62_11870</name>
</gene>
<proteinExistence type="inferred from homology"/>
<dbReference type="Pfam" id="PF03323">
    <property type="entry name" value="GerA"/>
    <property type="match status" value="1"/>
</dbReference>
<feature type="transmembrane region" description="Helical" evidence="5">
    <location>
        <begin position="435"/>
        <end position="463"/>
    </location>
</feature>
<evidence type="ECO:0000256" key="5">
    <source>
        <dbReference type="SAM" id="Phobius"/>
    </source>
</evidence>
<evidence type="ECO:0000256" key="4">
    <source>
        <dbReference type="PIRNR" id="PIRNR005690"/>
    </source>
</evidence>
<keyword evidence="5" id="KW-1133">Transmembrane helix</keyword>
<keyword evidence="7" id="KW-1185">Reference proteome</keyword>
<evidence type="ECO:0000256" key="2">
    <source>
        <dbReference type="ARBA" id="ARBA00005278"/>
    </source>
</evidence>
<evidence type="ECO:0000313" key="6">
    <source>
        <dbReference type="EMBL" id="TCJ03870.1"/>
    </source>
</evidence>
<comment type="similarity">
    <text evidence="2 4">Belongs to the GerABKA family.</text>
</comment>
<feature type="transmembrane region" description="Helical" evidence="5">
    <location>
        <begin position="404"/>
        <end position="423"/>
    </location>
</feature>
<evidence type="ECO:0000256" key="3">
    <source>
        <dbReference type="ARBA" id="ARBA00023136"/>
    </source>
</evidence>
<accession>A0A4R1AU92</accession>
<dbReference type="AlphaFoldDB" id="A0A4R1AU92"/>
<evidence type="ECO:0000256" key="1">
    <source>
        <dbReference type="ARBA" id="ARBA00004141"/>
    </source>
</evidence>
<dbReference type="PANTHER" id="PTHR22550">
    <property type="entry name" value="SPORE GERMINATION PROTEIN"/>
    <property type="match status" value="1"/>
</dbReference>
<name>A0A4R1AU92_9BACI</name>
<dbReference type="STRING" id="1742358.GCA_001439605_00173"/>
<dbReference type="EMBL" id="SJTH01000012">
    <property type="protein sequence ID" value="TCJ03870.1"/>
    <property type="molecule type" value="Genomic_DNA"/>
</dbReference>
<dbReference type="PIRSF" id="PIRSF005690">
    <property type="entry name" value="GerBA"/>
    <property type="match status" value="1"/>
</dbReference>
<dbReference type="GO" id="GO:0005886">
    <property type="term" value="C:plasma membrane"/>
    <property type="evidence" value="ECO:0007669"/>
    <property type="project" value="UniProtKB-SubCell"/>
</dbReference>
<keyword evidence="5" id="KW-0812">Transmembrane</keyword>
<comment type="subcellular location">
    <subcellularLocation>
        <location evidence="4">Cell membrane</location>
    </subcellularLocation>
    <subcellularLocation>
        <location evidence="1">Membrane</location>
        <topology evidence="1">Multi-pass membrane protein</topology>
    </subcellularLocation>
</comment>
<feature type="transmembrane region" description="Helical" evidence="5">
    <location>
        <begin position="313"/>
        <end position="334"/>
    </location>
</feature>
<dbReference type="InterPro" id="IPR004995">
    <property type="entry name" value="Spore_Ger"/>
</dbReference>
<organism evidence="6 7">
    <name type="scientific">Cytobacillus praedii</name>
    <dbReference type="NCBI Taxonomy" id="1742358"/>
    <lineage>
        <taxon>Bacteria</taxon>
        <taxon>Bacillati</taxon>
        <taxon>Bacillota</taxon>
        <taxon>Bacilli</taxon>
        <taxon>Bacillales</taxon>
        <taxon>Bacillaceae</taxon>
        <taxon>Cytobacillus</taxon>
    </lineage>
</organism>
<keyword evidence="3 4" id="KW-0472">Membrane</keyword>
<comment type="caution">
    <text evidence="6">The sequence shown here is derived from an EMBL/GenBank/DDBJ whole genome shotgun (WGS) entry which is preliminary data.</text>
</comment>
<dbReference type="GO" id="GO:0009847">
    <property type="term" value="P:spore germination"/>
    <property type="evidence" value="ECO:0007669"/>
    <property type="project" value="UniProtKB-UniRule"/>
</dbReference>
<dbReference type="InterPro" id="IPR050768">
    <property type="entry name" value="UPF0353/GerABKA_families"/>
</dbReference>
<dbReference type="PANTHER" id="PTHR22550:SF5">
    <property type="entry name" value="LEUCINE ZIPPER PROTEIN 4"/>
    <property type="match status" value="1"/>
</dbReference>
<reference evidence="6 7" key="1">
    <citation type="submission" date="2019-03" db="EMBL/GenBank/DDBJ databases">
        <authorList>
            <person name="Jensen L."/>
            <person name="Storgaard J."/>
            <person name="Sulaj E."/>
            <person name="Schramm A."/>
            <person name="Marshall I.P.G."/>
        </authorList>
    </citation>
    <scope>NUCLEOTIDE SEQUENCE [LARGE SCALE GENOMIC DNA]</scope>
    <source>
        <strain evidence="6 7">2017H2G3</strain>
    </source>
</reference>
<dbReference type="Proteomes" id="UP000293846">
    <property type="component" value="Unassembled WGS sequence"/>
</dbReference>